<dbReference type="RefSeq" id="WP_215962109.1">
    <property type="nucleotide sequence ID" value="NZ_JAQOMS010000002.1"/>
</dbReference>
<evidence type="ECO:0000259" key="2">
    <source>
        <dbReference type="Pfam" id="PF07238"/>
    </source>
</evidence>
<dbReference type="EMBL" id="JAQOMS010000002">
    <property type="protein sequence ID" value="MDC2888248.1"/>
    <property type="molecule type" value="Genomic_DNA"/>
</dbReference>
<keyword evidence="4" id="KW-1185">Reference proteome</keyword>
<dbReference type="PIRSF" id="PIRSF028141">
    <property type="entry name" value="C-di-GMP_BP_PA4608"/>
    <property type="match status" value="1"/>
</dbReference>
<keyword evidence="1" id="KW-0547">Nucleotide-binding</keyword>
<name>A0ABT5F9N0_9GAMM</name>
<reference evidence="3 4" key="1">
    <citation type="submission" date="2023-01" db="EMBL/GenBank/DDBJ databases">
        <title>Psychrosphaera sp. nov., isolated from marine algae.</title>
        <authorList>
            <person name="Bayburt H."/>
            <person name="Choi B.J."/>
            <person name="Kim J.M."/>
            <person name="Choi D.G."/>
            <person name="Jeon C.O."/>
        </authorList>
    </citation>
    <scope>NUCLEOTIDE SEQUENCE [LARGE SCALE GENOMIC DNA]</scope>
    <source>
        <strain evidence="3 4">G1-22</strain>
    </source>
</reference>
<comment type="function">
    <text evidence="1">Binds the second messenger bis-(3'-5') cyclic dimeric guanosine monophosphate (c-di-GMP). Can bind two c-di-GMP molecules per monomer. May play a role in bacterial second-messenger regulated processes. Binding to c-di-GMP induces a conformational change of the C- and N-termini resulting in the exposure of a highly negative surface on one side of the protein to a possible effector protein.</text>
</comment>
<organism evidence="3 4">
    <name type="scientific">Psychrosphaera algicola</name>
    <dbReference type="NCBI Taxonomy" id="3023714"/>
    <lineage>
        <taxon>Bacteria</taxon>
        <taxon>Pseudomonadati</taxon>
        <taxon>Pseudomonadota</taxon>
        <taxon>Gammaproteobacteria</taxon>
        <taxon>Alteromonadales</taxon>
        <taxon>Pseudoalteromonadaceae</taxon>
        <taxon>Psychrosphaera</taxon>
    </lineage>
</organism>
<sequence length="122" mass="13751">MEDKRRFTRIVFSAPATLTVNNIDYPTTLVDISLKGALIAQIKGIENLVKETCLLKFCLNESDVEVELTGHITHVEKEHLGIHCEKIDLQSVSHLRRLVELNVGSSELLDRNLNSLTFPNPE</sequence>
<comment type="subunit">
    <text evidence="1">Monomer in both c-di-GMP-bound and free forms.</text>
</comment>
<dbReference type="InterPro" id="IPR009875">
    <property type="entry name" value="PilZ_domain"/>
</dbReference>
<comment type="caution">
    <text evidence="3">The sequence shown here is derived from an EMBL/GenBank/DDBJ whole genome shotgun (WGS) entry which is preliminary data.</text>
</comment>
<accession>A0ABT5F9N0</accession>
<gene>
    <name evidence="3" type="ORF">PN838_04955</name>
</gene>
<keyword evidence="1" id="KW-0973">c-di-GMP</keyword>
<feature type="domain" description="PilZ" evidence="2">
    <location>
        <begin position="3"/>
        <end position="100"/>
    </location>
</feature>
<protein>
    <recommendedName>
        <fullName evidence="1">Cyclic diguanosine monophosphate-binding protein</fullName>
        <shortName evidence="1">c-di-GMP-binding protein</shortName>
    </recommendedName>
    <alternativeName>
        <fullName evidence="1">Pilz domain-containing protein</fullName>
    </alternativeName>
</protein>
<dbReference type="InterPro" id="IPR027021">
    <property type="entry name" value="C-di-GMP_BP_PA4608"/>
</dbReference>
<dbReference type="Pfam" id="PF07238">
    <property type="entry name" value="PilZ"/>
    <property type="match status" value="1"/>
</dbReference>
<evidence type="ECO:0000313" key="4">
    <source>
        <dbReference type="Proteomes" id="UP001528411"/>
    </source>
</evidence>
<proteinExistence type="predicted"/>
<dbReference type="Proteomes" id="UP001528411">
    <property type="component" value="Unassembled WGS sequence"/>
</dbReference>
<evidence type="ECO:0000313" key="3">
    <source>
        <dbReference type="EMBL" id="MDC2888248.1"/>
    </source>
</evidence>
<evidence type="ECO:0000256" key="1">
    <source>
        <dbReference type="PIRNR" id="PIRNR028141"/>
    </source>
</evidence>